<dbReference type="EC" id="2.8.1.7" evidence="3"/>
<evidence type="ECO:0000256" key="8">
    <source>
        <dbReference type="ARBA" id="ARBA00023004"/>
    </source>
</evidence>
<evidence type="ECO:0000256" key="9">
    <source>
        <dbReference type="ARBA" id="ARBA00023014"/>
    </source>
</evidence>
<proteinExistence type="inferred from homology"/>
<evidence type="ECO:0000256" key="11">
    <source>
        <dbReference type="RuleBase" id="RU004504"/>
    </source>
</evidence>
<dbReference type="PANTHER" id="PTHR11601">
    <property type="entry name" value="CYSTEINE DESULFURYLASE FAMILY MEMBER"/>
    <property type="match status" value="1"/>
</dbReference>
<comment type="caution">
    <text evidence="13">The sequence shown here is derived from an EMBL/GenBank/DDBJ whole genome shotgun (WGS) entry which is preliminary data.</text>
</comment>
<dbReference type="GO" id="GO:0046872">
    <property type="term" value="F:metal ion binding"/>
    <property type="evidence" value="ECO:0007669"/>
    <property type="project" value="UniProtKB-KW"/>
</dbReference>
<dbReference type="NCBIfam" id="NF010611">
    <property type="entry name" value="PRK14012.1"/>
    <property type="match status" value="1"/>
</dbReference>
<dbReference type="Gene3D" id="3.40.640.10">
    <property type="entry name" value="Type I PLP-dependent aspartate aminotransferase-like (Major domain)"/>
    <property type="match status" value="1"/>
</dbReference>
<dbReference type="Gene3D" id="3.90.1150.10">
    <property type="entry name" value="Aspartate Aminotransferase, domain 1"/>
    <property type="match status" value="1"/>
</dbReference>
<keyword evidence="8" id="KW-0408">Iron</keyword>
<keyword evidence="5" id="KW-0001">2Fe-2S</keyword>
<gene>
    <name evidence="13" type="primary">iscS</name>
    <name evidence="13" type="ORF">Lsai_0481</name>
</gene>
<evidence type="ECO:0000313" key="13">
    <source>
        <dbReference type="EMBL" id="KTD59837.1"/>
    </source>
</evidence>
<name>A0A0W0YSH8_9GAMM</name>
<dbReference type="AlphaFoldDB" id="A0A0W0YSH8"/>
<organism evidence="13 14">
    <name type="scientific">Legionella sainthelensi</name>
    <dbReference type="NCBI Taxonomy" id="28087"/>
    <lineage>
        <taxon>Bacteria</taxon>
        <taxon>Pseudomonadati</taxon>
        <taxon>Pseudomonadota</taxon>
        <taxon>Gammaproteobacteria</taxon>
        <taxon>Legionellales</taxon>
        <taxon>Legionellaceae</taxon>
        <taxon>Legionella</taxon>
    </lineage>
</organism>
<evidence type="ECO:0000256" key="2">
    <source>
        <dbReference type="ARBA" id="ARBA00006490"/>
    </source>
</evidence>
<dbReference type="GO" id="GO:0031071">
    <property type="term" value="F:cysteine desulfurase activity"/>
    <property type="evidence" value="ECO:0007669"/>
    <property type="project" value="UniProtKB-EC"/>
</dbReference>
<dbReference type="InterPro" id="IPR000192">
    <property type="entry name" value="Aminotrans_V_dom"/>
</dbReference>
<dbReference type="PATRIC" id="fig|28087.4.peg.506"/>
<evidence type="ECO:0000313" key="14">
    <source>
        <dbReference type="Proteomes" id="UP000054621"/>
    </source>
</evidence>
<dbReference type="EMBL" id="LNYV01000004">
    <property type="protein sequence ID" value="KTD59837.1"/>
    <property type="molecule type" value="Genomic_DNA"/>
</dbReference>
<comment type="catalytic activity">
    <reaction evidence="10">
        <text>(sulfur carrier)-H + L-cysteine = (sulfur carrier)-SH + L-alanine</text>
        <dbReference type="Rhea" id="RHEA:43892"/>
        <dbReference type="Rhea" id="RHEA-COMP:14737"/>
        <dbReference type="Rhea" id="RHEA-COMP:14739"/>
        <dbReference type="ChEBI" id="CHEBI:29917"/>
        <dbReference type="ChEBI" id="CHEBI:35235"/>
        <dbReference type="ChEBI" id="CHEBI:57972"/>
        <dbReference type="ChEBI" id="CHEBI:64428"/>
        <dbReference type="EC" id="2.8.1.7"/>
    </reaction>
</comment>
<dbReference type="PANTHER" id="PTHR11601:SF34">
    <property type="entry name" value="CYSTEINE DESULFURASE"/>
    <property type="match status" value="1"/>
</dbReference>
<evidence type="ECO:0000256" key="4">
    <source>
        <dbReference type="ARBA" id="ARBA00022679"/>
    </source>
</evidence>
<dbReference type="InterPro" id="IPR020578">
    <property type="entry name" value="Aminotrans_V_PyrdxlP_BS"/>
</dbReference>
<reference evidence="13 14" key="1">
    <citation type="submission" date="2015-11" db="EMBL/GenBank/DDBJ databases">
        <title>Genomic analysis of 38 Legionella species identifies large and diverse effector repertoires.</title>
        <authorList>
            <person name="Burstein D."/>
            <person name="Amaro F."/>
            <person name="Zusman T."/>
            <person name="Lifshitz Z."/>
            <person name="Cohen O."/>
            <person name="Gilbert J.A."/>
            <person name="Pupko T."/>
            <person name="Shuman H.A."/>
            <person name="Segal G."/>
        </authorList>
    </citation>
    <scope>NUCLEOTIDE SEQUENCE [LARGE SCALE GENOMIC DNA]</scope>
    <source>
        <strain evidence="13 14">Mt.St.Helens-4</strain>
    </source>
</reference>
<evidence type="ECO:0000256" key="10">
    <source>
        <dbReference type="ARBA" id="ARBA00050776"/>
    </source>
</evidence>
<evidence type="ECO:0000259" key="12">
    <source>
        <dbReference type="Pfam" id="PF00266"/>
    </source>
</evidence>
<evidence type="ECO:0000256" key="5">
    <source>
        <dbReference type="ARBA" id="ARBA00022714"/>
    </source>
</evidence>
<keyword evidence="9" id="KW-0411">Iron-sulfur</keyword>
<protein>
    <recommendedName>
        <fullName evidence="3">cysteine desulfurase</fullName>
        <ecNumber evidence="3">2.8.1.7</ecNumber>
    </recommendedName>
</protein>
<dbReference type="SUPFAM" id="SSF53383">
    <property type="entry name" value="PLP-dependent transferases"/>
    <property type="match status" value="1"/>
</dbReference>
<comment type="cofactor">
    <cofactor evidence="1 11">
        <name>pyridoxal 5'-phosphate</name>
        <dbReference type="ChEBI" id="CHEBI:597326"/>
    </cofactor>
</comment>
<dbReference type="PIRSF" id="PIRSF005572">
    <property type="entry name" value="NifS"/>
    <property type="match status" value="1"/>
</dbReference>
<sequence>MNTIIKKPIYFDYMATTPVDPRVVARMLCYLGPDGDYGNPSSATHEYGRTAARAVEHARTQIAETIHALPQDIVFTSGATEANNLAIIGAAQFYQNKGKHLITMSTEHKAVLDSFNRLEKDGFEVTYLKPKTNGLLDLEQLAQTLRPDTILVSIMHVNNEIGVIQDIEAIGSLLRHKGIIFHVDAAQSAGKLPINLTQLSVDLMAFSAHKNYGPKGIGALYVRHKPRIRLQPQSFGGGHEGGLRSGTLATHQIVGMGEAFALTELLRQEEQARILSYSKRLWDGIKHLPGIQLNGDAHQRIAGNLNMSFAGLDGDSLLLALNELAVSTTSACSSASIQPSYVLKALGLSDDLAQSTVRLTIGRFTKEEEIEYAINIIRTEVTRLHEISPS</sequence>
<accession>A0A0W0YSH8</accession>
<evidence type="ECO:0000256" key="6">
    <source>
        <dbReference type="ARBA" id="ARBA00022723"/>
    </source>
</evidence>
<dbReference type="GO" id="GO:0051537">
    <property type="term" value="F:2 iron, 2 sulfur cluster binding"/>
    <property type="evidence" value="ECO:0007669"/>
    <property type="project" value="UniProtKB-KW"/>
</dbReference>
<feature type="domain" description="Aminotransferase class V" evidence="12">
    <location>
        <begin position="9"/>
        <end position="372"/>
    </location>
</feature>
<dbReference type="FunFam" id="3.40.640.10:FF:000003">
    <property type="entry name" value="Cysteine desulfurase IscS"/>
    <property type="match status" value="1"/>
</dbReference>
<evidence type="ECO:0000256" key="7">
    <source>
        <dbReference type="ARBA" id="ARBA00022898"/>
    </source>
</evidence>
<dbReference type="STRING" id="28087.Lsai_0481"/>
<evidence type="ECO:0000256" key="3">
    <source>
        <dbReference type="ARBA" id="ARBA00012239"/>
    </source>
</evidence>
<keyword evidence="6" id="KW-0479">Metal-binding</keyword>
<keyword evidence="7" id="KW-0663">Pyridoxal phosphate</keyword>
<keyword evidence="4" id="KW-0808">Transferase</keyword>
<evidence type="ECO:0000256" key="1">
    <source>
        <dbReference type="ARBA" id="ARBA00001933"/>
    </source>
</evidence>
<dbReference type="eggNOG" id="COG1104">
    <property type="taxonomic scope" value="Bacteria"/>
</dbReference>
<dbReference type="PROSITE" id="PS00595">
    <property type="entry name" value="AA_TRANSFER_CLASS_5"/>
    <property type="match status" value="1"/>
</dbReference>
<dbReference type="InterPro" id="IPR015422">
    <property type="entry name" value="PyrdxlP-dep_Trfase_small"/>
</dbReference>
<dbReference type="InterPro" id="IPR015421">
    <property type="entry name" value="PyrdxlP-dep_Trfase_major"/>
</dbReference>
<dbReference type="Proteomes" id="UP000054621">
    <property type="component" value="Unassembled WGS sequence"/>
</dbReference>
<comment type="similarity">
    <text evidence="2">Belongs to the class-V pyridoxal-phosphate-dependent aminotransferase family. NifS/IscS subfamily.</text>
</comment>
<dbReference type="Pfam" id="PF00266">
    <property type="entry name" value="Aminotran_5"/>
    <property type="match status" value="1"/>
</dbReference>
<dbReference type="InterPro" id="IPR015424">
    <property type="entry name" value="PyrdxlP-dep_Trfase"/>
</dbReference>
<dbReference type="InterPro" id="IPR016454">
    <property type="entry name" value="Cysteine_dSase"/>
</dbReference>